<accession>A0A101SSY7</accession>
<evidence type="ECO:0000313" key="2">
    <source>
        <dbReference type="EMBL" id="KUN79632.1"/>
    </source>
</evidence>
<name>A0A101SSY7_9ACTN</name>
<organism evidence="2 3">
    <name type="scientific">Streptomyces griseoruber</name>
    <dbReference type="NCBI Taxonomy" id="1943"/>
    <lineage>
        <taxon>Bacteria</taxon>
        <taxon>Bacillati</taxon>
        <taxon>Actinomycetota</taxon>
        <taxon>Actinomycetes</taxon>
        <taxon>Kitasatosporales</taxon>
        <taxon>Streptomycetaceae</taxon>
        <taxon>Streptomyces</taxon>
    </lineage>
</organism>
<dbReference type="AlphaFoldDB" id="A0A101SSY7"/>
<dbReference type="STRING" id="1943.AQJ64_28265"/>
<dbReference type="Proteomes" id="UP000052982">
    <property type="component" value="Unassembled WGS sequence"/>
</dbReference>
<dbReference type="SUPFAM" id="SSF48452">
    <property type="entry name" value="TPR-like"/>
    <property type="match status" value="1"/>
</dbReference>
<dbReference type="InterPro" id="IPR011990">
    <property type="entry name" value="TPR-like_helical_dom_sf"/>
</dbReference>
<evidence type="ECO:0000313" key="3">
    <source>
        <dbReference type="Proteomes" id="UP000052982"/>
    </source>
</evidence>
<reference evidence="2 3" key="1">
    <citation type="submission" date="2015-10" db="EMBL/GenBank/DDBJ databases">
        <title>Draft genome sequence of Streptomyces griseoruber DSM 40281, type strain for the species Streptomyces griseoruber.</title>
        <authorList>
            <person name="Ruckert C."/>
            <person name="Winkler A."/>
            <person name="Kalinowski J."/>
            <person name="Kampfer P."/>
            <person name="Glaeser S."/>
        </authorList>
    </citation>
    <scope>NUCLEOTIDE SEQUENCE [LARGE SCALE GENOMIC DNA]</scope>
    <source>
        <strain evidence="2 3">DSM 40281</strain>
    </source>
</reference>
<gene>
    <name evidence="2" type="ORF">AQJ64_28265</name>
</gene>
<feature type="region of interest" description="Disordered" evidence="1">
    <location>
        <begin position="159"/>
        <end position="178"/>
    </location>
</feature>
<proteinExistence type="predicted"/>
<dbReference type="EMBL" id="LMWW01000047">
    <property type="protein sequence ID" value="KUN79632.1"/>
    <property type="molecule type" value="Genomic_DNA"/>
</dbReference>
<sequence length="494" mass="54819">MSGNDGSGSGASHADKRPNELLTSWFVRSGWSKGELARQVNRRARQLGANHISTDTSRVRRWLDGENPREPIPRILSELFSERFGCVVSVEDLGLRATRQAPSATGVDLPWTGPQAVALLSEFSRSDLMLARRGFLGTSLALSAGPSLIEPMQRWLVPTPPSPLAEPESVPTSRARGRLSRPELDLLESTTVMFRQWDAQCGGGLRRKAVVGQLHEVTDLLQEPQPEATSRKLFKVAAELAELAGWMSYDVGLQPTAQKYFVLALHAAKEAGDRPLGSYILSSMSRQMIHLGRPEDALELIHLAQYGSRDCASPRTQSMLYAMEARAYANMGQPGRCKRAVRMAEDTFADADDWDEPDPDWIRFFSEAELYGENSHSFRDLAYVAGRSPAYASLAEPLMRKAVRLFADDTDHKRSYVLNLIGMATVHLLRQEPEQSATLAAQAMQEAKKVRSERVNTRIRKTVDSAVREFGDLTEVVDLTERLAMELPETAEAV</sequence>
<comment type="caution">
    <text evidence="2">The sequence shown here is derived from an EMBL/GenBank/DDBJ whole genome shotgun (WGS) entry which is preliminary data.</text>
</comment>
<protein>
    <submittedName>
        <fullName evidence="2">NsdA</fullName>
    </submittedName>
</protein>
<dbReference type="RefSeq" id="WP_059203098.1">
    <property type="nucleotide sequence ID" value="NZ_JBIRRP010000012.1"/>
</dbReference>
<keyword evidence="3" id="KW-1185">Reference proteome</keyword>
<dbReference type="OrthoDB" id="3213425at2"/>
<evidence type="ECO:0000256" key="1">
    <source>
        <dbReference type="SAM" id="MobiDB-lite"/>
    </source>
</evidence>